<reference evidence="2 3" key="1">
    <citation type="journal article" date="2024" name="bioRxiv">
        <title>A reference genome for Trichogramma kaykai: A tiny desert-dwelling parasitoid wasp with competing sex-ratio distorters.</title>
        <authorList>
            <person name="Culotta J."/>
            <person name="Lindsey A.R."/>
        </authorList>
    </citation>
    <scope>NUCLEOTIDE SEQUENCE [LARGE SCALE GENOMIC DNA]</scope>
    <source>
        <strain evidence="2 3">KSX58</strain>
    </source>
</reference>
<feature type="compositionally biased region" description="Polar residues" evidence="1">
    <location>
        <begin position="57"/>
        <end position="68"/>
    </location>
</feature>
<keyword evidence="3" id="KW-1185">Reference proteome</keyword>
<organism evidence="2 3">
    <name type="scientific">Trichogramma kaykai</name>
    <dbReference type="NCBI Taxonomy" id="54128"/>
    <lineage>
        <taxon>Eukaryota</taxon>
        <taxon>Metazoa</taxon>
        <taxon>Ecdysozoa</taxon>
        <taxon>Arthropoda</taxon>
        <taxon>Hexapoda</taxon>
        <taxon>Insecta</taxon>
        <taxon>Pterygota</taxon>
        <taxon>Neoptera</taxon>
        <taxon>Endopterygota</taxon>
        <taxon>Hymenoptera</taxon>
        <taxon>Apocrita</taxon>
        <taxon>Proctotrupomorpha</taxon>
        <taxon>Chalcidoidea</taxon>
        <taxon>Trichogrammatidae</taxon>
        <taxon>Trichogramma</taxon>
    </lineage>
</organism>
<name>A0ABD2WR68_9HYME</name>
<evidence type="ECO:0000256" key="1">
    <source>
        <dbReference type="SAM" id="MobiDB-lite"/>
    </source>
</evidence>
<proteinExistence type="predicted"/>
<dbReference type="Proteomes" id="UP001627154">
    <property type="component" value="Unassembled WGS sequence"/>
</dbReference>
<dbReference type="EMBL" id="JBJJXI010000082">
    <property type="protein sequence ID" value="KAL3395424.1"/>
    <property type="molecule type" value="Genomic_DNA"/>
</dbReference>
<feature type="region of interest" description="Disordered" evidence="1">
    <location>
        <begin position="47"/>
        <end position="68"/>
    </location>
</feature>
<protein>
    <submittedName>
        <fullName evidence="2">Uncharacterized protein</fullName>
    </submittedName>
</protein>
<dbReference type="AlphaFoldDB" id="A0ABD2WR68"/>
<evidence type="ECO:0000313" key="2">
    <source>
        <dbReference type="EMBL" id="KAL3395424.1"/>
    </source>
</evidence>
<comment type="caution">
    <text evidence="2">The sequence shown here is derived from an EMBL/GenBank/DDBJ whole genome shotgun (WGS) entry which is preliminary data.</text>
</comment>
<sequence length="68" mass="8005">MLVLILKRAKCNQYGIELEQHRIWNEGQLIKLKASINIISGSGTRRQVRRSTEFREQSQNSNSNRDKY</sequence>
<accession>A0ABD2WR68</accession>
<evidence type="ECO:0000313" key="3">
    <source>
        <dbReference type="Proteomes" id="UP001627154"/>
    </source>
</evidence>
<gene>
    <name evidence="2" type="ORF">TKK_010528</name>
</gene>